<feature type="chain" id="PRO_5019323817" description="Adhesin domain-containing protein" evidence="1">
    <location>
        <begin position="25"/>
        <end position="429"/>
    </location>
</feature>
<dbReference type="OrthoDB" id="1117657at2"/>
<name>A0A437MVA4_9SPHI</name>
<evidence type="ECO:0000313" key="2">
    <source>
        <dbReference type="EMBL" id="RVU01595.1"/>
    </source>
</evidence>
<dbReference type="RefSeq" id="WP_127703967.1">
    <property type="nucleotide sequence ID" value="NZ_SACK01000002.1"/>
</dbReference>
<evidence type="ECO:0008006" key="4">
    <source>
        <dbReference type="Google" id="ProtNLM"/>
    </source>
</evidence>
<dbReference type="AlphaFoldDB" id="A0A437MVA4"/>
<accession>A0A437MVA4</accession>
<feature type="signal peptide" evidence="1">
    <location>
        <begin position="1"/>
        <end position="24"/>
    </location>
</feature>
<sequence length="429" mass="46887">MKLKIYKATALLIALIFAGLSAFAQTAVAVPTPPKPAAKPDVPVNVHVNLNKLNNVMASINTNINNAVLTNLNKNIYTNINKNINNITKELEIGLDGLSESLSAINCDINVDIDGIDAAANNGDMEELTKTYSKSYSADANDMLDIDNRYGKVTVVTWNKNEFKVDVLIKVATNKEGAAKKMLDDVTIQDGKQGSTVWFKTRFAGDQGSGSWSFNGKRSVRIMEINYTIHMPARNAITVSNKYGTTELPSLYGKVNVTNAYGKFYAKSLNNISNNLNLSYTDASIDELKSGNVNFSYGDLKFGKIGSIDANVKYSPVIIKYLETSGDFNIKYGDGLKINELGTGLKSLNINSAYSDVGIALSGKDNFEFDVTVSYNSFNHDSDKVKIVDKTPDNGPGYQPTKNYKGYVGKSNSDTKVVIKNRYQAVNIE</sequence>
<dbReference type="EMBL" id="SACK01000002">
    <property type="protein sequence ID" value="RVU01595.1"/>
    <property type="molecule type" value="Genomic_DNA"/>
</dbReference>
<keyword evidence="3" id="KW-1185">Reference proteome</keyword>
<proteinExistence type="predicted"/>
<comment type="caution">
    <text evidence="2">The sequence shown here is derived from an EMBL/GenBank/DDBJ whole genome shotgun (WGS) entry which is preliminary data.</text>
</comment>
<protein>
    <recommendedName>
        <fullName evidence="4">Adhesin domain-containing protein</fullName>
    </recommendedName>
</protein>
<gene>
    <name evidence="2" type="ORF">EOD41_06410</name>
</gene>
<keyword evidence="1" id="KW-0732">Signal</keyword>
<evidence type="ECO:0000256" key="1">
    <source>
        <dbReference type="SAM" id="SignalP"/>
    </source>
</evidence>
<dbReference type="Proteomes" id="UP000282759">
    <property type="component" value="Unassembled WGS sequence"/>
</dbReference>
<organism evidence="2 3">
    <name type="scientific">Mucilaginibacter limnophilus</name>
    <dbReference type="NCBI Taxonomy" id="1932778"/>
    <lineage>
        <taxon>Bacteria</taxon>
        <taxon>Pseudomonadati</taxon>
        <taxon>Bacteroidota</taxon>
        <taxon>Sphingobacteriia</taxon>
        <taxon>Sphingobacteriales</taxon>
        <taxon>Sphingobacteriaceae</taxon>
        <taxon>Mucilaginibacter</taxon>
    </lineage>
</organism>
<reference evidence="2 3" key="1">
    <citation type="submission" date="2019-01" db="EMBL/GenBank/DDBJ databases">
        <authorList>
            <person name="Chen W.-M."/>
        </authorList>
    </citation>
    <scope>NUCLEOTIDE SEQUENCE [LARGE SCALE GENOMIC DNA]</scope>
    <source>
        <strain evidence="2 3">YBJ-36</strain>
    </source>
</reference>
<evidence type="ECO:0000313" key="3">
    <source>
        <dbReference type="Proteomes" id="UP000282759"/>
    </source>
</evidence>